<keyword evidence="1" id="KW-1133">Transmembrane helix</keyword>
<proteinExistence type="predicted"/>
<accession>A0AAN6RP21</accession>
<gene>
    <name evidence="2" type="ORF">C8A05DRAFT_38884</name>
</gene>
<dbReference type="EMBL" id="MU856130">
    <property type="protein sequence ID" value="KAK3897559.1"/>
    <property type="molecule type" value="Genomic_DNA"/>
</dbReference>
<reference evidence="2" key="1">
    <citation type="journal article" date="2023" name="Mol. Phylogenet. Evol.">
        <title>Genome-scale phylogeny and comparative genomics of the fungal order Sordariales.</title>
        <authorList>
            <person name="Hensen N."/>
            <person name="Bonometti L."/>
            <person name="Westerberg I."/>
            <person name="Brannstrom I.O."/>
            <person name="Guillou S."/>
            <person name="Cros-Aarteil S."/>
            <person name="Calhoun S."/>
            <person name="Haridas S."/>
            <person name="Kuo A."/>
            <person name="Mondo S."/>
            <person name="Pangilinan J."/>
            <person name="Riley R."/>
            <person name="LaButti K."/>
            <person name="Andreopoulos B."/>
            <person name="Lipzen A."/>
            <person name="Chen C."/>
            <person name="Yan M."/>
            <person name="Daum C."/>
            <person name="Ng V."/>
            <person name="Clum A."/>
            <person name="Steindorff A."/>
            <person name="Ohm R.A."/>
            <person name="Martin F."/>
            <person name="Silar P."/>
            <person name="Natvig D.O."/>
            <person name="Lalanne C."/>
            <person name="Gautier V."/>
            <person name="Ament-Velasquez S.L."/>
            <person name="Kruys A."/>
            <person name="Hutchinson M.I."/>
            <person name="Powell A.J."/>
            <person name="Barry K."/>
            <person name="Miller A.N."/>
            <person name="Grigoriev I.V."/>
            <person name="Debuchy R."/>
            <person name="Gladieux P."/>
            <person name="Hiltunen Thoren M."/>
            <person name="Johannesson H."/>
        </authorList>
    </citation>
    <scope>NUCLEOTIDE SEQUENCE</scope>
    <source>
        <strain evidence="2">CBS 103.79</strain>
    </source>
</reference>
<name>A0AAN6RP21_9PEZI</name>
<dbReference type="Proteomes" id="UP001303889">
    <property type="component" value="Unassembled WGS sequence"/>
</dbReference>
<protein>
    <submittedName>
        <fullName evidence="2">Uncharacterized protein</fullName>
    </submittedName>
</protein>
<dbReference type="AlphaFoldDB" id="A0AAN6RP21"/>
<evidence type="ECO:0000256" key="1">
    <source>
        <dbReference type="SAM" id="Phobius"/>
    </source>
</evidence>
<keyword evidence="1" id="KW-0472">Membrane</keyword>
<evidence type="ECO:0000313" key="2">
    <source>
        <dbReference type="EMBL" id="KAK3897559.1"/>
    </source>
</evidence>
<reference evidence="2" key="2">
    <citation type="submission" date="2023-05" db="EMBL/GenBank/DDBJ databases">
        <authorList>
            <consortium name="Lawrence Berkeley National Laboratory"/>
            <person name="Steindorff A."/>
            <person name="Hensen N."/>
            <person name="Bonometti L."/>
            <person name="Westerberg I."/>
            <person name="Brannstrom I.O."/>
            <person name="Guillou S."/>
            <person name="Cros-Aarteil S."/>
            <person name="Calhoun S."/>
            <person name="Haridas S."/>
            <person name="Kuo A."/>
            <person name="Mondo S."/>
            <person name="Pangilinan J."/>
            <person name="Riley R."/>
            <person name="Labutti K."/>
            <person name="Andreopoulos B."/>
            <person name="Lipzen A."/>
            <person name="Chen C."/>
            <person name="Yanf M."/>
            <person name="Daum C."/>
            <person name="Ng V."/>
            <person name="Clum A."/>
            <person name="Ohm R."/>
            <person name="Martin F."/>
            <person name="Silar P."/>
            <person name="Natvig D."/>
            <person name="Lalanne C."/>
            <person name="Gautier V."/>
            <person name="Ament-Velasquez S.L."/>
            <person name="Kruys A."/>
            <person name="Hutchinson M.I."/>
            <person name="Powell A.J."/>
            <person name="Barry K."/>
            <person name="Miller A.N."/>
            <person name="Grigoriev I.V."/>
            <person name="Debuchy R."/>
            <person name="Gladieux P."/>
            <person name="Thoren M.H."/>
            <person name="Johannesson H."/>
        </authorList>
    </citation>
    <scope>NUCLEOTIDE SEQUENCE</scope>
    <source>
        <strain evidence="2">CBS 103.79</strain>
    </source>
</reference>
<evidence type="ECO:0000313" key="3">
    <source>
        <dbReference type="Proteomes" id="UP001303889"/>
    </source>
</evidence>
<organism evidence="2 3">
    <name type="scientific">Staphylotrichum tortipilum</name>
    <dbReference type="NCBI Taxonomy" id="2831512"/>
    <lineage>
        <taxon>Eukaryota</taxon>
        <taxon>Fungi</taxon>
        <taxon>Dikarya</taxon>
        <taxon>Ascomycota</taxon>
        <taxon>Pezizomycotina</taxon>
        <taxon>Sordariomycetes</taxon>
        <taxon>Sordariomycetidae</taxon>
        <taxon>Sordariales</taxon>
        <taxon>Chaetomiaceae</taxon>
        <taxon>Staphylotrichum</taxon>
    </lineage>
</organism>
<comment type="caution">
    <text evidence="2">The sequence shown here is derived from an EMBL/GenBank/DDBJ whole genome shotgun (WGS) entry which is preliminary data.</text>
</comment>
<keyword evidence="1" id="KW-0812">Transmembrane</keyword>
<feature type="transmembrane region" description="Helical" evidence="1">
    <location>
        <begin position="6"/>
        <end position="28"/>
    </location>
</feature>
<keyword evidence="3" id="KW-1185">Reference proteome</keyword>
<sequence>MDPLSALSIATGIVTFIDFGAKLVTLYIEIQKFDDGRTAALSALESESRELSGYSLHAQTNIAALKARYPRQAEALTRLTAHRRGFSELQLAQVHPSTGQLPHRTAVR</sequence>